<feature type="non-terminal residue" evidence="1">
    <location>
        <position position="1"/>
    </location>
</feature>
<accession>A0A382UKB7</accession>
<reference evidence="1" key="1">
    <citation type="submission" date="2018-05" db="EMBL/GenBank/DDBJ databases">
        <authorList>
            <person name="Lanie J.A."/>
            <person name="Ng W.-L."/>
            <person name="Kazmierczak K.M."/>
            <person name="Andrzejewski T.M."/>
            <person name="Davidsen T.M."/>
            <person name="Wayne K.J."/>
            <person name="Tettelin H."/>
            <person name="Glass J.I."/>
            <person name="Rusch D."/>
            <person name="Podicherti R."/>
            <person name="Tsui H.-C.T."/>
            <person name="Winkler M.E."/>
        </authorList>
    </citation>
    <scope>NUCLEOTIDE SEQUENCE</scope>
</reference>
<dbReference type="AlphaFoldDB" id="A0A382UKB7"/>
<evidence type="ECO:0000313" key="1">
    <source>
        <dbReference type="EMBL" id="SVD34726.1"/>
    </source>
</evidence>
<dbReference type="EMBL" id="UINC01144912">
    <property type="protein sequence ID" value="SVD34726.1"/>
    <property type="molecule type" value="Genomic_DNA"/>
</dbReference>
<sequence>DVSVTTVYSTEGTNSAGDGWNLLGNPYATTIDVDASGSLFADNTSNFNEVVYVWDSQAGTPAYISWNGSSGSLTDGLIAPYQGFWVQGKSLSATTYTFDYSDCVSSNAGSFYKTMADNTGSMNFTITSGEYSNKTFVSFMANGAEGMDNADAYKLLPMTPSERVVGISYAEGNGLDISNLPYSHEGSIVIPLDVMYLTVDDDYNFVTEENDVAMSWDLSSLPGHVSLTLTDNVTGTSVNLTEESEITFSTEAKGSFLSYGTDGVNIYPLVGESRFTLTVAYSALTSNDEPAN</sequence>
<protein>
    <submittedName>
        <fullName evidence="1">Uncharacterized protein</fullName>
    </submittedName>
</protein>
<name>A0A382UKB7_9ZZZZ</name>
<organism evidence="1">
    <name type="scientific">marine metagenome</name>
    <dbReference type="NCBI Taxonomy" id="408172"/>
    <lineage>
        <taxon>unclassified sequences</taxon>
        <taxon>metagenomes</taxon>
        <taxon>ecological metagenomes</taxon>
    </lineage>
</organism>
<proteinExistence type="predicted"/>
<gene>
    <name evidence="1" type="ORF">METZ01_LOCUS387580</name>
</gene>
<feature type="non-terminal residue" evidence="1">
    <location>
        <position position="292"/>
    </location>
</feature>